<reference evidence="11 12" key="1">
    <citation type="submission" date="2013-09" db="EMBL/GenBank/DDBJ databases">
        <authorList>
            <person name="Zeng Z."/>
            <person name="Chen C."/>
        </authorList>
    </citation>
    <scope>NUCLEOTIDE SEQUENCE [LARGE SCALE GENOMIC DNA]</scope>
    <source>
        <strain evidence="11 12">WB 4.1-42</strain>
    </source>
</reference>
<dbReference type="InterPro" id="IPR049142">
    <property type="entry name" value="MS_channel_1st"/>
</dbReference>
<dbReference type="Proteomes" id="UP000030111">
    <property type="component" value="Unassembled WGS sequence"/>
</dbReference>
<keyword evidence="3" id="KW-1003">Cell membrane</keyword>
<feature type="domain" description="Mechanosensitive ion channel MscS" evidence="8">
    <location>
        <begin position="112"/>
        <end position="179"/>
    </location>
</feature>
<comment type="caution">
    <text evidence="11">The sequence shown here is derived from an EMBL/GenBank/DDBJ whole genome shotgun (WGS) entry which is preliminary data.</text>
</comment>
<gene>
    <name evidence="11" type="ORF">Q766_12190</name>
</gene>
<sequence>MDINDATQLLTNKLTRWGHELIRLLPNIVLAAVLLVLGFFIAKLIRRLAGRLIAKVSHNATLNNLFASFIYIVFIGITLFTVLSVLSLDKAVTSILAGAGILGLALAFAFQDIAANFMSGIFISFRKPIKVGDIVLIKGFMGKVAEVNLRDTVINTFTGPIVIIPNKDVFQNPIENFTRSNKRRFDLNIGVSYGDDLDKVKQVTLDAVKDIEDISKTQPTTLFFTSFGDSSINLSVRMWIESAELKIYKKVGSEAIMRIKKAYDENDIMIPYPIRTLDFGMKGGKTLQDMGLGAVLGNDEEEGSNNFQSHA</sequence>
<dbReference type="PANTHER" id="PTHR30221:SF1">
    <property type="entry name" value="SMALL-CONDUCTANCE MECHANOSENSITIVE CHANNEL"/>
    <property type="match status" value="1"/>
</dbReference>
<dbReference type="InterPro" id="IPR006685">
    <property type="entry name" value="MscS_channel_2nd"/>
</dbReference>
<comment type="subcellular location">
    <subcellularLocation>
        <location evidence="1">Cell membrane</location>
        <topology evidence="1">Multi-pass membrane protein</topology>
    </subcellularLocation>
</comment>
<dbReference type="InterPro" id="IPR023408">
    <property type="entry name" value="MscS_beta-dom_sf"/>
</dbReference>
<feature type="transmembrane region" description="Helical" evidence="7">
    <location>
        <begin position="92"/>
        <end position="110"/>
    </location>
</feature>
<dbReference type="Gene3D" id="2.30.30.60">
    <property type="match status" value="1"/>
</dbReference>
<evidence type="ECO:0000256" key="2">
    <source>
        <dbReference type="ARBA" id="ARBA00008017"/>
    </source>
</evidence>
<name>A0A0A2MJR4_9FLAO</name>
<evidence type="ECO:0000256" key="3">
    <source>
        <dbReference type="ARBA" id="ARBA00022475"/>
    </source>
</evidence>
<dbReference type="PANTHER" id="PTHR30221">
    <property type="entry name" value="SMALL-CONDUCTANCE MECHANOSENSITIVE CHANNEL"/>
    <property type="match status" value="1"/>
</dbReference>
<evidence type="ECO:0000256" key="5">
    <source>
        <dbReference type="ARBA" id="ARBA00022989"/>
    </source>
</evidence>
<dbReference type="InterPro" id="IPR008910">
    <property type="entry name" value="MSC_TM_helix"/>
</dbReference>
<dbReference type="Pfam" id="PF21088">
    <property type="entry name" value="MS_channel_1st"/>
    <property type="match status" value="1"/>
</dbReference>
<keyword evidence="6 7" id="KW-0472">Membrane</keyword>
<keyword evidence="12" id="KW-1185">Reference proteome</keyword>
<evidence type="ECO:0000259" key="10">
    <source>
        <dbReference type="Pfam" id="PF21088"/>
    </source>
</evidence>
<dbReference type="Pfam" id="PF05552">
    <property type="entry name" value="MS_channel_1st_1"/>
    <property type="match status" value="1"/>
</dbReference>
<evidence type="ECO:0000259" key="8">
    <source>
        <dbReference type="Pfam" id="PF00924"/>
    </source>
</evidence>
<dbReference type="OrthoDB" id="1522493at2"/>
<feature type="domain" description="Mechanosensitive ion channel MscS C-terminal" evidence="9">
    <location>
        <begin position="186"/>
        <end position="269"/>
    </location>
</feature>
<dbReference type="SUPFAM" id="SSF82689">
    <property type="entry name" value="Mechanosensitive channel protein MscS (YggB), C-terminal domain"/>
    <property type="match status" value="1"/>
</dbReference>
<comment type="similarity">
    <text evidence="2">Belongs to the MscS (TC 1.A.23) family.</text>
</comment>
<dbReference type="AlphaFoldDB" id="A0A0A2MJR4"/>
<feature type="domain" description="Mechanosensitive ion channel transmembrane helices 2/3" evidence="10">
    <location>
        <begin position="70"/>
        <end position="111"/>
    </location>
</feature>
<dbReference type="Gene3D" id="3.30.70.100">
    <property type="match status" value="1"/>
</dbReference>
<dbReference type="InterPro" id="IPR045275">
    <property type="entry name" value="MscS_archaea/bacteria_type"/>
</dbReference>
<dbReference type="SUPFAM" id="SSF50182">
    <property type="entry name" value="Sm-like ribonucleoproteins"/>
    <property type="match status" value="1"/>
</dbReference>
<dbReference type="EMBL" id="JRLY01000009">
    <property type="protein sequence ID" value="KGO92534.1"/>
    <property type="molecule type" value="Genomic_DNA"/>
</dbReference>
<dbReference type="GO" id="GO:0005886">
    <property type="term" value="C:plasma membrane"/>
    <property type="evidence" value="ECO:0007669"/>
    <property type="project" value="UniProtKB-SubCell"/>
</dbReference>
<dbReference type="GO" id="GO:0008381">
    <property type="term" value="F:mechanosensitive monoatomic ion channel activity"/>
    <property type="evidence" value="ECO:0007669"/>
    <property type="project" value="InterPro"/>
</dbReference>
<dbReference type="InterPro" id="IPR049278">
    <property type="entry name" value="MS_channel_C"/>
</dbReference>
<evidence type="ECO:0000256" key="6">
    <source>
        <dbReference type="ARBA" id="ARBA00023136"/>
    </source>
</evidence>
<evidence type="ECO:0000256" key="4">
    <source>
        <dbReference type="ARBA" id="ARBA00022692"/>
    </source>
</evidence>
<dbReference type="InterPro" id="IPR011014">
    <property type="entry name" value="MscS_channel_TM-2"/>
</dbReference>
<dbReference type="Pfam" id="PF21082">
    <property type="entry name" value="MS_channel_3rd"/>
    <property type="match status" value="1"/>
</dbReference>
<evidence type="ECO:0000259" key="9">
    <source>
        <dbReference type="Pfam" id="PF21082"/>
    </source>
</evidence>
<evidence type="ECO:0000256" key="7">
    <source>
        <dbReference type="SAM" id="Phobius"/>
    </source>
</evidence>
<accession>A0A0A2MJR4</accession>
<dbReference type="Gene3D" id="1.10.287.1260">
    <property type="match status" value="1"/>
</dbReference>
<dbReference type="InterPro" id="IPR010920">
    <property type="entry name" value="LSM_dom_sf"/>
</dbReference>
<proteinExistence type="inferred from homology"/>
<feature type="transmembrane region" description="Helical" evidence="7">
    <location>
        <begin position="24"/>
        <end position="45"/>
    </location>
</feature>
<evidence type="ECO:0000313" key="12">
    <source>
        <dbReference type="Proteomes" id="UP000030111"/>
    </source>
</evidence>
<feature type="transmembrane region" description="Helical" evidence="7">
    <location>
        <begin position="65"/>
        <end position="86"/>
    </location>
</feature>
<keyword evidence="5 7" id="KW-1133">Transmembrane helix</keyword>
<dbReference type="Pfam" id="PF00924">
    <property type="entry name" value="MS_channel_2nd"/>
    <property type="match status" value="1"/>
</dbReference>
<dbReference type="eggNOG" id="COG3264">
    <property type="taxonomic scope" value="Bacteria"/>
</dbReference>
<dbReference type="SUPFAM" id="SSF82861">
    <property type="entry name" value="Mechanosensitive channel protein MscS (YggB), transmembrane region"/>
    <property type="match status" value="1"/>
</dbReference>
<evidence type="ECO:0000256" key="1">
    <source>
        <dbReference type="ARBA" id="ARBA00004651"/>
    </source>
</evidence>
<dbReference type="InterPro" id="IPR011066">
    <property type="entry name" value="MscS_channel_C_sf"/>
</dbReference>
<organism evidence="11 12">
    <name type="scientific">Flavobacterium subsaxonicum WB 4.1-42 = DSM 21790</name>
    <dbReference type="NCBI Taxonomy" id="1121898"/>
    <lineage>
        <taxon>Bacteria</taxon>
        <taxon>Pseudomonadati</taxon>
        <taxon>Bacteroidota</taxon>
        <taxon>Flavobacteriia</taxon>
        <taxon>Flavobacteriales</taxon>
        <taxon>Flavobacteriaceae</taxon>
        <taxon>Flavobacterium</taxon>
    </lineage>
</organism>
<keyword evidence="4 7" id="KW-0812">Transmembrane</keyword>
<protein>
    <submittedName>
        <fullName evidence="11">Mechanosensitive ion channel protein MscS</fullName>
    </submittedName>
</protein>
<evidence type="ECO:0000313" key="11">
    <source>
        <dbReference type="EMBL" id="KGO92534.1"/>
    </source>
</evidence>
<dbReference type="RefSeq" id="WP_035738828.1">
    <property type="nucleotide sequence ID" value="NZ_AUGP01000029.1"/>
</dbReference>